<dbReference type="Pfam" id="PF08644">
    <property type="entry name" value="SPT16"/>
    <property type="match status" value="1"/>
</dbReference>
<evidence type="ECO:0000313" key="6">
    <source>
        <dbReference type="Proteomes" id="UP001141327"/>
    </source>
</evidence>
<evidence type="ECO:0000256" key="2">
    <source>
        <dbReference type="SAM" id="MobiDB-lite"/>
    </source>
</evidence>
<feature type="domain" description="FACT complex subunit SPT16 middle" evidence="3">
    <location>
        <begin position="45"/>
        <end position="200"/>
    </location>
</feature>
<dbReference type="SMART" id="SM01286">
    <property type="entry name" value="SPT16"/>
    <property type="match status" value="1"/>
</dbReference>
<dbReference type="Pfam" id="PF24824">
    <property type="entry name" value="PH_SPT16"/>
    <property type="match status" value="1"/>
</dbReference>
<dbReference type="InterPro" id="IPR013719">
    <property type="entry name" value="RTT106/SPT16-like_middle_dom"/>
</dbReference>
<dbReference type="EMBL" id="JAPMOS010000038">
    <property type="protein sequence ID" value="KAJ4457830.1"/>
    <property type="molecule type" value="Genomic_DNA"/>
</dbReference>
<sequence>MPALPPGSVPPKGTRCCSRIRWLWPGGPAQILTRAATRKLSDVTYNLRVPVHVSNIKSCSTSEEREYLSLRIDFFTPGQPIPAGMQYDPAQRFPQSAFLREAVFRSTNTKALAAVCRSLKEIQKRIKLRQRAQREQASLVVQESLRLSADRKLPKLRGLNCRPSLNRVIEWVMMGRARLIPAVARRGAGDLECHANGFRFISGKGEQVSVIFANIKHAIFQPAANDLVVILHFHLHNPIMMGKKKTRDIQFFTEVADASKIGPVLPDEELRRGRAGGERREKEMKKKINEEFRNFVQRVEEYPACTAWWSSPSPFMVITLEDIRLLSLHNFDMVIIFNDLKRVPFQIKAIDRKSLEGIKQWLEAVSHYEGPAVNWTKIMQTVRANPDFEKEGGWSFLSMEGGEEDEEDPDDLESEYDPSGGEAGSGEPEEEDD</sequence>
<evidence type="ECO:0000259" key="3">
    <source>
        <dbReference type="SMART" id="SM01286"/>
    </source>
</evidence>
<gene>
    <name evidence="5" type="ORF">PAPYR_6501</name>
</gene>
<comment type="subunit">
    <text evidence="1">Component of the FACT complex.</text>
</comment>
<dbReference type="SMART" id="SM01287">
    <property type="entry name" value="Rtt106"/>
    <property type="match status" value="1"/>
</dbReference>
<keyword evidence="1" id="KW-0227">DNA damage</keyword>
<dbReference type="InterPro" id="IPR013953">
    <property type="entry name" value="FACT_SPT16_M"/>
</dbReference>
<reference evidence="5" key="1">
    <citation type="journal article" date="2022" name="bioRxiv">
        <title>Genomics of Preaxostyla Flagellates Illuminates Evolutionary Transitions and the Path Towards Mitochondrial Loss.</title>
        <authorList>
            <person name="Novak L.V.F."/>
            <person name="Treitli S.C."/>
            <person name="Pyrih J."/>
            <person name="Halakuc P."/>
            <person name="Pipaliya S.V."/>
            <person name="Vacek V."/>
            <person name="Brzon O."/>
            <person name="Soukal P."/>
            <person name="Eme L."/>
            <person name="Dacks J.B."/>
            <person name="Karnkowska A."/>
            <person name="Elias M."/>
            <person name="Hampl V."/>
        </authorList>
    </citation>
    <scope>NUCLEOTIDE SEQUENCE</scope>
    <source>
        <strain evidence="5">RCP-MX</strain>
    </source>
</reference>
<protein>
    <recommendedName>
        <fullName evidence="1">FACT complex subunit</fullName>
    </recommendedName>
</protein>
<feature type="domain" description="Histone chaperone RTT106/FACT complex subunit SPT16-like middle" evidence="4">
    <location>
        <begin position="302"/>
        <end position="370"/>
    </location>
</feature>
<organism evidence="5 6">
    <name type="scientific">Paratrimastix pyriformis</name>
    <dbReference type="NCBI Taxonomy" id="342808"/>
    <lineage>
        <taxon>Eukaryota</taxon>
        <taxon>Metamonada</taxon>
        <taxon>Preaxostyla</taxon>
        <taxon>Paratrimastigidae</taxon>
        <taxon>Paratrimastix</taxon>
    </lineage>
</organism>
<dbReference type="PANTHER" id="PTHR13980:SF15">
    <property type="entry name" value="FACT COMPLEX SUBUNIT SPT16"/>
    <property type="match status" value="1"/>
</dbReference>
<keyword evidence="1" id="KW-0539">Nucleus</keyword>
<comment type="similarity">
    <text evidence="1">Belongs to the peptidase M24 family. SPT16 subfamily.</text>
</comment>
<dbReference type="PANTHER" id="PTHR13980">
    <property type="entry name" value="CDC68 RELATED"/>
    <property type="match status" value="1"/>
</dbReference>
<keyword evidence="1" id="KW-0804">Transcription</keyword>
<accession>A0ABQ8UM38</accession>
<dbReference type="Pfam" id="PF08512">
    <property type="entry name" value="Rttp106-like_middle"/>
    <property type="match status" value="1"/>
</dbReference>
<dbReference type="Gene3D" id="2.30.29.210">
    <property type="entry name" value="FACT complex subunit Spt16p/Cdc68p"/>
    <property type="match status" value="1"/>
</dbReference>
<keyword evidence="1" id="KW-0234">DNA repair</keyword>
<dbReference type="Gene3D" id="2.30.29.30">
    <property type="entry name" value="Pleckstrin-homology domain (PH domain)/Phosphotyrosine-binding domain (PTB)"/>
    <property type="match status" value="1"/>
</dbReference>
<name>A0ABQ8UM38_9EUKA</name>
<dbReference type="Gene3D" id="2.30.29.150">
    <property type="match status" value="1"/>
</dbReference>
<keyword evidence="6" id="KW-1185">Reference proteome</keyword>
<evidence type="ECO:0000259" key="4">
    <source>
        <dbReference type="SMART" id="SM01287"/>
    </source>
</evidence>
<keyword evidence="1" id="KW-0805">Transcription regulation</keyword>
<dbReference type="InterPro" id="IPR011993">
    <property type="entry name" value="PH-like_dom_sf"/>
</dbReference>
<comment type="function">
    <text evidence="1">Component of the FACT complex, a general chromatin factor that acts to reorganize nucleosomes. The FACT complex is involved in multiple processes that require DNA as a template such as mRNA elongation, DNA replication and DNA repair. During transcription elongation the FACT complex acts as a histone chaperone that both destabilizes and restores nucleosomal structure. It facilitates the passage of RNA polymerase II and transcription by promoting the dissociation of one histone H2A-H2B dimer from the nucleosome, then subsequently promotes the reestablishment of the nucleosome following the passage of RNA polymerase II.</text>
</comment>
<keyword evidence="1" id="KW-0235">DNA replication</keyword>
<comment type="caution">
    <text evidence="5">The sequence shown here is derived from an EMBL/GenBank/DDBJ whole genome shotgun (WGS) entry which is preliminary data.</text>
</comment>
<dbReference type="InterPro" id="IPR056595">
    <property type="entry name" value="Fact-SPT16_PH"/>
</dbReference>
<dbReference type="Proteomes" id="UP001141327">
    <property type="component" value="Unassembled WGS sequence"/>
</dbReference>
<dbReference type="InterPro" id="IPR040258">
    <property type="entry name" value="Spt16"/>
</dbReference>
<feature type="region of interest" description="Disordered" evidence="2">
    <location>
        <begin position="392"/>
        <end position="433"/>
    </location>
</feature>
<feature type="compositionally biased region" description="Acidic residues" evidence="2">
    <location>
        <begin position="401"/>
        <end position="416"/>
    </location>
</feature>
<evidence type="ECO:0000256" key="1">
    <source>
        <dbReference type="RuleBase" id="RU367052"/>
    </source>
</evidence>
<comment type="subcellular location">
    <subcellularLocation>
        <location evidence="1">Nucleus</location>
    </subcellularLocation>
    <subcellularLocation>
        <location evidence="1">Chromosome</location>
    </subcellularLocation>
</comment>
<keyword evidence="1" id="KW-0158">Chromosome</keyword>
<evidence type="ECO:0000313" key="5">
    <source>
        <dbReference type="EMBL" id="KAJ4457830.1"/>
    </source>
</evidence>
<proteinExistence type="inferred from homology"/>